<dbReference type="InterPro" id="IPR022414">
    <property type="entry name" value="ATP-guanido_PTrfase_cat"/>
</dbReference>
<dbReference type="Pfam" id="PF00217">
    <property type="entry name" value="ATP-gua_Ptrans"/>
    <property type="match status" value="1"/>
</dbReference>
<evidence type="ECO:0000256" key="4">
    <source>
        <dbReference type="ARBA" id="ARBA00022777"/>
    </source>
</evidence>
<evidence type="ECO:0000256" key="5">
    <source>
        <dbReference type="ARBA" id="ARBA00022840"/>
    </source>
</evidence>
<feature type="chain" id="PRO_5032267548" description="Phosphagen kinase C-terminal domain-containing protein" evidence="9">
    <location>
        <begin position="28"/>
        <end position="483"/>
    </location>
</feature>
<dbReference type="InterPro" id="IPR036291">
    <property type="entry name" value="NAD(P)-bd_dom_sf"/>
</dbReference>
<dbReference type="OrthoDB" id="1933717at2759"/>
<feature type="signal peptide" evidence="9">
    <location>
        <begin position="1"/>
        <end position="27"/>
    </location>
</feature>
<dbReference type="SUPFAM" id="SSF51735">
    <property type="entry name" value="NAD(P)-binding Rossmann-fold domains"/>
    <property type="match status" value="1"/>
</dbReference>
<keyword evidence="4 8" id="KW-0418">Kinase</keyword>
<feature type="binding site" evidence="8">
    <location>
        <position position="343"/>
    </location>
    <ligand>
        <name>ATP</name>
        <dbReference type="ChEBI" id="CHEBI:30616"/>
    </ligand>
</feature>
<keyword evidence="2 8" id="KW-0808">Transferase</keyword>
<dbReference type="EMBL" id="CAJNNV010007252">
    <property type="protein sequence ID" value="CAE8594666.1"/>
    <property type="molecule type" value="Genomic_DNA"/>
</dbReference>
<evidence type="ECO:0000259" key="10">
    <source>
        <dbReference type="PROSITE" id="PS51510"/>
    </source>
</evidence>
<evidence type="ECO:0000256" key="6">
    <source>
        <dbReference type="ARBA" id="ARBA00022857"/>
    </source>
</evidence>
<keyword evidence="7" id="KW-0560">Oxidoreductase</keyword>
<dbReference type="Pfam" id="PF00106">
    <property type="entry name" value="adh_short"/>
    <property type="match status" value="1"/>
</dbReference>
<comment type="similarity">
    <text evidence="8">Belongs to the ATP:guanido phosphotransferase family.</text>
</comment>
<protein>
    <recommendedName>
        <fullName evidence="10">Phosphagen kinase C-terminal domain-containing protein</fullName>
    </recommendedName>
</protein>
<name>A0A813EAN4_POLGL</name>
<reference evidence="11" key="1">
    <citation type="submission" date="2021-02" db="EMBL/GenBank/DDBJ databases">
        <authorList>
            <person name="Dougan E. K."/>
            <person name="Rhodes N."/>
            <person name="Thang M."/>
            <person name="Chan C."/>
        </authorList>
    </citation>
    <scope>NUCLEOTIDE SEQUENCE</scope>
</reference>
<feature type="domain" description="Phosphagen kinase C-terminal" evidence="10">
    <location>
        <begin position="298"/>
        <end position="479"/>
    </location>
</feature>
<evidence type="ECO:0000256" key="9">
    <source>
        <dbReference type="SAM" id="SignalP"/>
    </source>
</evidence>
<proteinExistence type="inferred from homology"/>
<dbReference type="InterPro" id="IPR002347">
    <property type="entry name" value="SDR_fam"/>
</dbReference>
<dbReference type="PANTHER" id="PTHR43490:SF99">
    <property type="entry name" value="SHORT-CHAIN DEHYDROGENASE_REDUCTASE"/>
    <property type="match status" value="1"/>
</dbReference>
<feature type="binding site" evidence="8">
    <location>
        <begin position="398"/>
        <end position="402"/>
    </location>
    <ligand>
        <name>ATP</name>
        <dbReference type="ChEBI" id="CHEBI:30616"/>
    </ligand>
</feature>
<dbReference type="PROSITE" id="PS51510">
    <property type="entry name" value="PHOSPHAGEN_KINASE_C"/>
    <property type="match status" value="1"/>
</dbReference>
<dbReference type="SUPFAM" id="SSF55931">
    <property type="entry name" value="Glutamine synthetase/guanido kinase"/>
    <property type="match status" value="1"/>
</dbReference>
<dbReference type="GO" id="GO:0016491">
    <property type="term" value="F:oxidoreductase activity"/>
    <property type="evidence" value="ECO:0007669"/>
    <property type="project" value="UniProtKB-KW"/>
</dbReference>
<keyword evidence="6" id="KW-0521">NADP</keyword>
<dbReference type="Gene3D" id="3.30.590.10">
    <property type="entry name" value="Glutamine synthetase/guanido kinase, catalytic domain"/>
    <property type="match status" value="1"/>
</dbReference>
<keyword evidence="9" id="KW-0732">Signal</keyword>
<comment type="caution">
    <text evidence="8">Lacks conserved residue(s) required for the propagation of feature annotation.</text>
</comment>
<dbReference type="GO" id="GO:0016020">
    <property type="term" value="C:membrane"/>
    <property type="evidence" value="ECO:0007669"/>
    <property type="project" value="TreeGrafter"/>
</dbReference>
<comment type="similarity">
    <text evidence="1">Belongs to the short-chain dehydrogenases/reductases (SDR) family.</text>
</comment>
<dbReference type="Proteomes" id="UP000654075">
    <property type="component" value="Unassembled WGS sequence"/>
</dbReference>
<dbReference type="PRINTS" id="PR00081">
    <property type="entry name" value="GDHRDH"/>
</dbReference>
<evidence type="ECO:0000256" key="8">
    <source>
        <dbReference type="PROSITE-ProRule" id="PRU00843"/>
    </source>
</evidence>
<evidence type="ECO:0000256" key="3">
    <source>
        <dbReference type="ARBA" id="ARBA00022741"/>
    </source>
</evidence>
<dbReference type="AlphaFoldDB" id="A0A813EAN4"/>
<keyword evidence="3 8" id="KW-0547">Nucleotide-binding</keyword>
<evidence type="ECO:0000256" key="1">
    <source>
        <dbReference type="ARBA" id="ARBA00006484"/>
    </source>
</evidence>
<keyword evidence="5 8" id="KW-0067">ATP-binding</keyword>
<feature type="binding site" evidence="8">
    <location>
        <begin position="426"/>
        <end position="431"/>
    </location>
    <ligand>
        <name>ATP</name>
        <dbReference type="ChEBI" id="CHEBI:30616"/>
    </ligand>
</feature>
<dbReference type="Gene3D" id="3.40.50.720">
    <property type="entry name" value="NAD(P)-binding Rossmann-like Domain"/>
    <property type="match status" value="1"/>
</dbReference>
<sequence>MPRQMRALTGLVLAAAALCAWHKSSVALTVPRRVLVTGGNKGIGKALCKQLAVNHGFHVLLGSRDEARGKAAIQSIVDANPACKEQIELLIIDTSSDASVAAAAACVAAKFGTETQPLYGIINNAGLGFTHTMADTLAVNAYGPKRVCDAFLPLLCASTGRVVNTASASGPMFVARSSDKHRQILTDPDVSWEQIEELMNEAVAKPKGMEPYGFSKACLNAYTRFLARKHPKLIINSVSPGFIDTDITRGMGATKRPDEGTKAAIFCLMGDVKGSGCEAGWSRFGLSKEEEGEVATLGLIFDAPETREQLAAGLGCHWPAGRGLFIADSRKLAAWVNQSEHLRLVSLEASGDIHAAFSRLCEALAGIELALGSKGFARDEHLGFLTANPAEVGTGGLRIMVTLRLPLLSACPSFKETCHGLGLSVRPSSDQEVATPLPQRADSGLWEVANRQVFGVSESELAEMVLRGCEVLQGMEADLEQQK</sequence>
<evidence type="ECO:0000256" key="2">
    <source>
        <dbReference type="ARBA" id="ARBA00022679"/>
    </source>
</evidence>
<dbReference type="PANTHER" id="PTHR43490">
    <property type="entry name" value="(+)-NEOMENTHOL DEHYDROGENASE"/>
    <property type="match status" value="1"/>
</dbReference>
<dbReference type="InterPro" id="IPR014746">
    <property type="entry name" value="Gln_synth/guanido_kin_cat_dom"/>
</dbReference>
<comment type="caution">
    <text evidence="11">The sequence shown here is derived from an EMBL/GenBank/DDBJ whole genome shotgun (WGS) entry which is preliminary data.</text>
</comment>
<gene>
    <name evidence="11" type="ORF">PGLA1383_LOCUS13192</name>
</gene>
<evidence type="ECO:0000313" key="11">
    <source>
        <dbReference type="EMBL" id="CAE8594666.1"/>
    </source>
</evidence>
<keyword evidence="12" id="KW-1185">Reference proteome</keyword>
<organism evidence="11 12">
    <name type="scientific">Polarella glacialis</name>
    <name type="common">Dinoflagellate</name>
    <dbReference type="NCBI Taxonomy" id="89957"/>
    <lineage>
        <taxon>Eukaryota</taxon>
        <taxon>Sar</taxon>
        <taxon>Alveolata</taxon>
        <taxon>Dinophyceae</taxon>
        <taxon>Suessiales</taxon>
        <taxon>Suessiaceae</taxon>
        <taxon>Polarella</taxon>
    </lineage>
</organism>
<dbReference type="GO" id="GO:0016301">
    <property type="term" value="F:kinase activity"/>
    <property type="evidence" value="ECO:0007669"/>
    <property type="project" value="UniProtKB-KW"/>
</dbReference>
<dbReference type="GO" id="GO:0005524">
    <property type="term" value="F:ATP binding"/>
    <property type="evidence" value="ECO:0007669"/>
    <property type="project" value="UniProtKB-UniRule"/>
</dbReference>
<evidence type="ECO:0000313" key="12">
    <source>
        <dbReference type="Proteomes" id="UP000654075"/>
    </source>
</evidence>
<accession>A0A813EAN4</accession>
<evidence type="ECO:0000256" key="7">
    <source>
        <dbReference type="ARBA" id="ARBA00023002"/>
    </source>
</evidence>